<dbReference type="PIRSF" id="PIRSF037281">
    <property type="entry name" value="Wee1-like_protein_kinase"/>
    <property type="match status" value="1"/>
</dbReference>
<evidence type="ECO:0000256" key="7">
    <source>
        <dbReference type="ARBA" id="ARBA00022840"/>
    </source>
</evidence>
<keyword evidence="11" id="KW-0539">Nucleus</keyword>
<dbReference type="Gene3D" id="1.10.510.10">
    <property type="entry name" value="Transferase(Phosphotransferase) domain 1"/>
    <property type="match status" value="1"/>
</dbReference>
<keyword evidence="9" id="KW-0175">Coiled coil</keyword>
<dbReference type="GO" id="GO:0005524">
    <property type="term" value="F:ATP binding"/>
    <property type="evidence" value="ECO:0007669"/>
    <property type="project" value="UniProtKB-UniRule"/>
</dbReference>
<dbReference type="InterPro" id="IPR050339">
    <property type="entry name" value="CC_SR_Kinase"/>
</dbReference>
<dbReference type="GO" id="GO:0051321">
    <property type="term" value="P:meiotic cell cycle"/>
    <property type="evidence" value="ECO:0007669"/>
    <property type="project" value="UniProtKB-KW"/>
</dbReference>
<evidence type="ECO:0000256" key="13">
    <source>
        <dbReference type="ARBA" id="ARBA00037982"/>
    </source>
</evidence>
<dbReference type="GO" id="GO:0005737">
    <property type="term" value="C:cytoplasm"/>
    <property type="evidence" value="ECO:0007669"/>
    <property type="project" value="TreeGrafter"/>
</dbReference>
<dbReference type="OrthoDB" id="5337378at2759"/>
<dbReference type="EC" id="2.7.10.2" evidence="2"/>
<evidence type="ECO:0000256" key="2">
    <source>
        <dbReference type="ARBA" id="ARBA00011903"/>
    </source>
</evidence>
<evidence type="ECO:0000256" key="8">
    <source>
        <dbReference type="ARBA" id="ARBA00022842"/>
    </source>
</evidence>
<keyword evidence="7 15" id="KW-0067">ATP-binding</keyword>
<evidence type="ECO:0000256" key="6">
    <source>
        <dbReference type="ARBA" id="ARBA00022777"/>
    </source>
</evidence>
<evidence type="ECO:0000259" key="19">
    <source>
        <dbReference type="PROSITE" id="PS50011"/>
    </source>
</evidence>
<dbReference type="PANTHER" id="PTHR11042:SF75">
    <property type="entry name" value="WEE1-LIKE PROTEIN KINASE 2"/>
    <property type="match status" value="1"/>
</dbReference>
<dbReference type="SUPFAM" id="SSF56112">
    <property type="entry name" value="Protein kinase-like (PK-like)"/>
    <property type="match status" value="1"/>
</dbReference>
<dbReference type="InterPro" id="IPR011009">
    <property type="entry name" value="Kinase-like_dom_sf"/>
</dbReference>
<evidence type="ECO:0000256" key="10">
    <source>
        <dbReference type="ARBA" id="ARBA00023137"/>
    </source>
</evidence>
<keyword evidence="5 15" id="KW-0547">Nucleotide-binding</keyword>
<feature type="non-terminal residue" evidence="20">
    <location>
        <position position="567"/>
    </location>
</feature>
<evidence type="ECO:0000256" key="18">
    <source>
        <dbReference type="SAM" id="MobiDB-lite"/>
    </source>
</evidence>
<feature type="binding site" evidence="15 17">
    <location>
        <position position="248"/>
    </location>
    <ligand>
        <name>ATP</name>
        <dbReference type="ChEBI" id="CHEBI:30616"/>
    </ligand>
</feature>
<dbReference type="SMART" id="SM00220">
    <property type="entry name" value="S_TKc"/>
    <property type="match status" value="1"/>
</dbReference>
<evidence type="ECO:0000256" key="3">
    <source>
        <dbReference type="ARBA" id="ARBA00022679"/>
    </source>
</evidence>
<evidence type="ECO:0000256" key="9">
    <source>
        <dbReference type="ARBA" id="ARBA00023054"/>
    </source>
</evidence>
<keyword evidence="3" id="KW-0808">Transferase</keyword>
<dbReference type="EMBL" id="KK406636">
    <property type="protein sequence ID" value="KFQ82558.1"/>
    <property type="molecule type" value="Genomic_DNA"/>
</dbReference>
<dbReference type="InterPro" id="IPR017164">
    <property type="entry name" value="Wee1-like_protein_kinase"/>
</dbReference>
<evidence type="ECO:0000256" key="5">
    <source>
        <dbReference type="ARBA" id="ARBA00022741"/>
    </source>
</evidence>
<feature type="region of interest" description="Disordered" evidence="18">
    <location>
        <begin position="534"/>
        <end position="554"/>
    </location>
</feature>
<dbReference type="InterPro" id="IPR008271">
    <property type="entry name" value="Ser/Thr_kinase_AS"/>
</dbReference>
<dbReference type="FunFam" id="1.10.510.10:FF:000217">
    <property type="entry name" value="Wee1-like protein kinase"/>
    <property type="match status" value="1"/>
</dbReference>
<dbReference type="Gene3D" id="3.30.200.20">
    <property type="entry name" value="Phosphorylase Kinase, domain 1"/>
    <property type="match status" value="1"/>
</dbReference>
<dbReference type="AlphaFoldDB" id="A0A091UYB1"/>
<comment type="similarity">
    <text evidence="13">Belongs to the protein kinase superfamily. Ser/Thr protein kinase family. GCN2 subfamily.</text>
</comment>
<accession>A0A091UYB1</accession>
<evidence type="ECO:0000313" key="21">
    <source>
        <dbReference type="Proteomes" id="UP000053700"/>
    </source>
</evidence>
<feature type="domain" description="Protein kinase" evidence="19">
    <location>
        <begin position="219"/>
        <end position="491"/>
    </location>
</feature>
<proteinExistence type="inferred from homology"/>
<sequence length="567" mass="63301">MDDWDNSDDFIQQLDFSSCGEESEDRSVNEEDALSSSPPRSCESQKWQGSSPLPATPQRKLSEIFLSRTKAWVSPTLKSSPAVSESQGNDETPLHITWKNLQLCDTPHTPKSLLSKTAFPSSGTKVPHKGFRHLRFTPGADLDDSNQASHVNINPFTPESYRQMLFLPNGKRKTRGELSYFPSDHYCSNNVAAVLQPFSPLENYPLKESNMVSRYKKEFLELEKIGVGEFGSVYKCIKRLDGCVYAIKRSKRPLAGSSDEQLALREVYAHAVLGHHPHVVRYYSAWAEDDHMIIQNEHCNGGSLQDMLLENAKLGQYFLEAELKEILLQVSMGLKYIHNSGLVHLDIKPSNIFICHKLAVVGPAGQEESDSEDEFSSGVVYKIGDLGHVTSITNPQVEEGDRRFLANEVLQEQYCYLPKADIFALALTVALAAGAAPLPHNGAMWHHIRKGNIPPIPQKLPHRFLELLKLMIHPDPVERPSATALTKHPVLRPSRGKAVQLQKQLNVEKCKTAMLERELKAARLAQTLMKDQPLGSAKLQESETSSKQKSKRLVGGKSCRSFSFTLG</sequence>
<dbReference type="GO" id="GO:0004715">
    <property type="term" value="F:non-membrane spanning protein tyrosine kinase activity"/>
    <property type="evidence" value="ECO:0007669"/>
    <property type="project" value="UniProtKB-EC"/>
</dbReference>
<evidence type="ECO:0000256" key="14">
    <source>
        <dbReference type="PIRSR" id="PIRSR037281-1"/>
    </source>
</evidence>
<dbReference type="InterPro" id="IPR017441">
    <property type="entry name" value="Protein_kinase_ATP_BS"/>
</dbReference>
<dbReference type="PROSITE" id="PS00108">
    <property type="entry name" value="PROTEIN_KINASE_ST"/>
    <property type="match status" value="1"/>
</dbReference>
<evidence type="ECO:0000256" key="1">
    <source>
        <dbReference type="ARBA" id="ARBA00004123"/>
    </source>
</evidence>
<keyword evidence="21" id="KW-1185">Reference proteome</keyword>
<evidence type="ECO:0000256" key="15">
    <source>
        <dbReference type="PIRSR" id="PIRSR037281-2"/>
    </source>
</evidence>
<evidence type="ECO:0000256" key="12">
    <source>
        <dbReference type="ARBA" id="ARBA00023254"/>
    </source>
</evidence>
<dbReference type="GO" id="GO:0060631">
    <property type="term" value="P:regulation of meiosis I"/>
    <property type="evidence" value="ECO:0007669"/>
    <property type="project" value="TreeGrafter"/>
</dbReference>
<feature type="binding site" evidence="16">
    <location>
        <position position="385"/>
    </location>
    <ligand>
        <name>Mg(2+)</name>
        <dbReference type="ChEBI" id="CHEBI:18420"/>
        <label>1</label>
    </ligand>
</feature>
<protein>
    <recommendedName>
        <fullName evidence="2">non-specific protein-tyrosine kinase</fullName>
        <ecNumber evidence="2">2.7.10.2</ecNumber>
    </recommendedName>
</protein>
<dbReference type="PROSITE" id="PS50011">
    <property type="entry name" value="PROTEIN_KINASE_DOM"/>
    <property type="match status" value="1"/>
</dbReference>
<dbReference type="Proteomes" id="UP000053700">
    <property type="component" value="Unassembled WGS sequence"/>
</dbReference>
<name>A0A091UYB1_PHORB</name>
<keyword evidence="6 20" id="KW-0418">Kinase</keyword>
<dbReference type="Pfam" id="PF00069">
    <property type="entry name" value="Pkinase"/>
    <property type="match status" value="1"/>
</dbReference>
<dbReference type="PANTHER" id="PTHR11042">
    <property type="entry name" value="EUKARYOTIC TRANSLATION INITIATION FACTOR 2-ALPHA KINASE EIF2-ALPHA KINASE -RELATED"/>
    <property type="match status" value="1"/>
</dbReference>
<feature type="active site" description="Proton acceptor" evidence="14">
    <location>
        <position position="346"/>
    </location>
</feature>
<dbReference type="PROSITE" id="PS00107">
    <property type="entry name" value="PROTEIN_KINASE_ATP"/>
    <property type="match status" value="1"/>
</dbReference>
<feature type="binding site" evidence="15">
    <location>
        <begin position="225"/>
        <end position="233"/>
    </location>
    <ligand>
        <name>ATP</name>
        <dbReference type="ChEBI" id="CHEBI:30616"/>
    </ligand>
</feature>
<evidence type="ECO:0000256" key="4">
    <source>
        <dbReference type="ARBA" id="ARBA00022723"/>
    </source>
</evidence>
<dbReference type="FunFam" id="3.30.200.20:FF:000115">
    <property type="entry name" value="Wee1-like kinase 2"/>
    <property type="match status" value="1"/>
</dbReference>
<feature type="region of interest" description="Disordered" evidence="18">
    <location>
        <begin position="1"/>
        <end position="58"/>
    </location>
</feature>
<organism evidence="20 21">
    <name type="scientific">Phoenicopterus ruber ruber</name>
    <dbReference type="NCBI Taxonomy" id="9218"/>
    <lineage>
        <taxon>Eukaryota</taxon>
        <taxon>Metazoa</taxon>
        <taxon>Chordata</taxon>
        <taxon>Craniata</taxon>
        <taxon>Vertebrata</taxon>
        <taxon>Euteleostomi</taxon>
        <taxon>Archelosauria</taxon>
        <taxon>Archosauria</taxon>
        <taxon>Dinosauria</taxon>
        <taxon>Saurischia</taxon>
        <taxon>Theropoda</taxon>
        <taxon>Coelurosauria</taxon>
        <taxon>Aves</taxon>
        <taxon>Neognathae</taxon>
        <taxon>Neoaves</taxon>
        <taxon>Mirandornithes</taxon>
        <taxon>Phoenicopteriformes</taxon>
        <taxon>Phoenicopteridae</taxon>
        <taxon>Phoenicopterus</taxon>
    </lineage>
</organism>
<gene>
    <name evidence="20" type="ORF">N337_11984</name>
</gene>
<keyword evidence="10" id="KW-0829">Tyrosine-protein kinase</keyword>
<dbReference type="GO" id="GO:0000287">
    <property type="term" value="F:magnesium ion binding"/>
    <property type="evidence" value="ECO:0007669"/>
    <property type="project" value="InterPro"/>
</dbReference>
<reference evidence="20 21" key="1">
    <citation type="submission" date="2014-04" db="EMBL/GenBank/DDBJ databases">
        <title>Genome evolution of avian class.</title>
        <authorList>
            <person name="Zhang G."/>
            <person name="Li C."/>
        </authorList>
    </citation>
    <scope>NUCLEOTIDE SEQUENCE [LARGE SCALE GENOMIC DNA]</scope>
    <source>
        <strain evidence="20">BGI_N337</strain>
    </source>
</reference>
<dbReference type="InterPro" id="IPR000719">
    <property type="entry name" value="Prot_kinase_dom"/>
</dbReference>
<evidence type="ECO:0000313" key="20">
    <source>
        <dbReference type="EMBL" id="KFQ82558.1"/>
    </source>
</evidence>
<evidence type="ECO:0000256" key="11">
    <source>
        <dbReference type="ARBA" id="ARBA00023242"/>
    </source>
</evidence>
<feature type="binding site" evidence="16">
    <location>
        <position position="351"/>
    </location>
    <ligand>
        <name>Mg(2+)</name>
        <dbReference type="ChEBI" id="CHEBI:18420"/>
        <label>1</label>
    </ligand>
</feature>
<keyword evidence="12" id="KW-0469">Meiosis</keyword>
<dbReference type="GO" id="GO:0005634">
    <property type="term" value="C:nucleus"/>
    <property type="evidence" value="ECO:0007669"/>
    <property type="project" value="UniProtKB-SubCell"/>
</dbReference>
<keyword evidence="4 16" id="KW-0479">Metal-binding</keyword>
<evidence type="ECO:0000256" key="16">
    <source>
        <dbReference type="PIRSR" id="PIRSR037281-3"/>
    </source>
</evidence>
<comment type="subcellular location">
    <subcellularLocation>
        <location evidence="1">Nucleus</location>
    </subcellularLocation>
</comment>
<feature type="compositionally biased region" description="Polar residues" evidence="18">
    <location>
        <begin position="34"/>
        <end position="53"/>
    </location>
</feature>
<dbReference type="GO" id="GO:0000278">
    <property type="term" value="P:mitotic cell cycle"/>
    <property type="evidence" value="ECO:0007669"/>
    <property type="project" value="InterPro"/>
</dbReference>
<keyword evidence="8 16" id="KW-0460">Magnesium</keyword>
<evidence type="ECO:0000256" key="17">
    <source>
        <dbReference type="PROSITE-ProRule" id="PRU10141"/>
    </source>
</evidence>
<comment type="cofactor">
    <cofactor evidence="16">
        <name>Mg(2+)</name>
        <dbReference type="ChEBI" id="CHEBI:18420"/>
    </cofactor>
    <text evidence="16">Binds 2 magnesium ions per subunit.</text>
</comment>